<evidence type="ECO:0000256" key="1">
    <source>
        <dbReference type="SAM" id="MobiDB-lite"/>
    </source>
</evidence>
<feature type="region of interest" description="Disordered" evidence="1">
    <location>
        <begin position="17"/>
        <end position="47"/>
    </location>
</feature>
<feature type="compositionally biased region" description="Polar residues" evidence="1">
    <location>
        <begin position="96"/>
        <end position="119"/>
    </location>
</feature>
<dbReference type="OrthoDB" id="2019850at2759"/>
<comment type="caution">
    <text evidence="2">The sequence shown here is derived from an EMBL/GenBank/DDBJ whole genome shotgun (WGS) entry which is preliminary data.</text>
</comment>
<feature type="region of interest" description="Disordered" evidence="1">
    <location>
        <begin position="82"/>
        <end position="192"/>
    </location>
</feature>
<evidence type="ECO:0000313" key="2">
    <source>
        <dbReference type="EMBL" id="KAJ0962445.1"/>
    </source>
</evidence>
<evidence type="ECO:0008006" key="4">
    <source>
        <dbReference type="Google" id="ProtNLM"/>
    </source>
</evidence>
<keyword evidence="3" id="KW-1185">Reference proteome</keyword>
<dbReference type="PANTHER" id="PTHR13582:SF0">
    <property type="entry name" value="M-PHASE PHOSPHOPROTEIN 6"/>
    <property type="match status" value="1"/>
</dbReference>
<dbReference type="Proteomes" id="UP001085076">
    <property type="component" value="Miscellaneous, Linkage group lg10"/>
</dbReference>
<reference evidence="2" key="1">
    <citation type="submission" date="2021-03" db="EMBL/GenBank/DDBJ databases">
        <authorList>
            <person name="Li Z."/>
            <person name="Yang C."/>
        </authorList>
    </citation>
    <scope>NUCLEOTIDE SEQUENCE</scope>
    <source>
        <strain evidence="2">Dzin_1.0</strain>
        <tissue evidence="2">Leaf</tissue>
    </source>
</reference>
<protein>
    <recommendedName>
        <fullName evidence="4">M-phase phosphoprotein 6</fullName>
    </recommendedName>
</protein>
<feature type="compositionally biased region" description="Basic and acidic residues" evidence="1">
    <location>
        <begin position="124"/>
        <end position="138"/>
    </location>
</feature>
<dbReference type="AlphaFoldDB" id="A0A9D5H3W5"/>
<dbReference type="InterPro" id="IPR019324">
    <property type="entry name" value="MPP6"/>
</dbReference>
<evidence type="ECO:0000313" key="3">
    <source>
        <dbReference type="Proteomes" id="UP001085076"/>
    </source>
</evidence>
<organism evidence="2 3">
    <name type="scientific">Dioscorea zingiberensis</name>
    <dbReference type="NCBI Taxonomy" id="325984"/>
    <lineage>
        <taxon>Eukaryota</taxon>
        <taxon>Viridiplantae</taxon>
        <taxon>Streptophyta</taxon>
        <taxon>Embryophyta</taxon>
        <taxon>Tracheophyta</taxon>
        <taxon>Spermatophyta</taxon>
        <taxon>Magnoliopsida</taxon>
        <taxon>Liliopsida</taxon>
        <taxon>Dioscoreales</taxon>
        <taxon>Dioscoreaceae</taxon>
        <taxon>Dioscorea</taxon>
    </lineage>
</organism>
<reference evidence="2" key="2">
    <citation type="journal article" date="2022" name="Hortic Res">
        <title>The genome of Dioscorea zingiberensis sheds light on the biosynthesis, origin and evolution of the medicinally important diosgenin saponins.</title>
        <authorList>
            <person name="Li Y."/>
            <person name="Tan C."/>
            <person name="Li Z."/>
            <person name="Guo J."/>
            <person name="Li S."/>
            <person name="Chen X."/>
            <person name="Wang C."/>
            <person name="Dai X."/>
            <person name="Yang H."/>
            <person name="Song W."/>
            <person name="Hou L."/>
            <person name="Xu J."/>
            <person name="Tong Z."/>
            <person name="Xu A."/>
            <person name="Yuan X."/>
            <person name="Wang W."/>
            <person name="Yang Q."/>
            <person name="Chen L."/>
            <person name="Sun Z."/>
            <person name="Wang K."/>
            <person name="Pan B."/>
            <person name="Chen J."/>
            <person name="Bao Y."/>
            <person name="Liu F."/>
            <person name="Qi X."/>
            <person name="Gang D.R."/>
            <person name="Wen J."/>
            <person name="Li J."/>
        </authorList>
    </citation>
    <scope>NUCLEOTIDE SEQUENCE</scope>
    <source>
        <strain evidence="2">Dzin_1.0</strain>
    </source>
</reference>
<dbReference type="PANTHER" id="PTHR13582">
    <property type="entry name" value="M-PHASE PHOSPHOPROTEIN 6"/>
    <property type="match status" value="1"/>
</dbReference>
<name>A0A9D5H3W5_9LILI</name>
<sequence>MAKRELSSTLRNLKFMQRASLKESKPDEDEEVKLKPDGSFGSPPPPARRCVVIMEGDPHPGALKGRMSFQSFNPQIEKLNEEAANNQQKQAYFASSEHQNNIISERSNGPESVTMSENSKVGKPIKEPDVDLKRKQPETETPPPHNSQKGITRDDESQSSSQNQRKNSHKQNKREKLDWNVLRPPKVQSKRE</sequence>
<accession>A0A9D5H3W5</accession>
<dbReference type="EMBL" id="JAGGNH010000010">
    <property type="protein sequence ID" value="KAJ0962445.1"/>
    <property type="molecule type" value="Genomic_DNA"/>
</dbReference>
<gene>
    <name evidence="2" type="ORF">J5N97_030273</name>
</gene>
<proteinExistence type="predicted"/>
<dbReference type="GO" id="GO:0000460">
    <property type="term" value="P:maturation of 5.8S rRNA"/>
    <property type="evidence" value="ECO:0007669"/>
    <property type="project" value="TreeGrafter"/>
</dbReference>